<dbReference type="OrthoDB" id="1918502at2759"/>
<organism evidence="1 2">
    <name type="scientific">Vanilla planifolia</name>
    <name type="common">Vanilla</name>
    <dbReference type="NCBI Taxonomy" id="51239"/>
    <lineage>
        <taxon>Eukaryota</taxon>
        <taxon>Viridiplantae</taxon>
        <taxon>Streptophyta</taxon>
        <taxon>Embryophyta</taxon>
        <taxon>Tracheophyta</taxon>
        <taxon>Spermatophyta</taxon>
        <taxon>Magnoliopsida</taxon>
        <taxon>Liliopsida</taxon>
        <taxon>Asparagales</taxon>
        <taxon>Orchidaceae</taxon>
        <taxon>Vanilloideae</taxon>
        <taxon>Vanilleae</taxon>
        <taxon>Vanilla</taxon>
    </lineage>
</organism>
<sequence>MPSTPAITTGTIDFRASSGLFTPINAMAIPLYAVPYAAPVPAGTIDGILESDRTKRVGKETKDRFSGEDECSDDEATESGYLVATEGLHLGFRSSPETTNENLLFAVHRQELE</sequence>
<gene>
    <name evidence="1" type="ORF">HPP92_014943</name>
</gene>
<comment type="caution">
    <text evidence="1">The sequence shown here is derived from an EMBL/GenBank/DDBJ whole genome shotgun (WGS) entry which is preliminary data.</text>
</comment>
<proteinExistence type="predicted"/>
<name>A0A835QLC9_VANPL</name>
<protein>
    <submittedName>
        <fullName evidence="1">Uncharacterized protein</fullName>
    </submittedName>
</protein>
<evidence type="ECO:0000313" key="2">
    <source>
        <dbReference type="Proteomes" id="UP000636800"/>
    </source>
</evidence>
<accession>A0A835QLC9</accession>
<dbReference type="Proteomes" id="UP000636800">
    <property type="component" value="Chromosome 7"/>
</dbReference>
<keyword evidence="2" id="KW-1185">Reference proteome</keyword>
<dbReference type="EMBL" id="JADCNL010000007">
    <property type="protein sequence ID" value="KAG0473086.1"/>
    <property type="molecule type" value="Genomic_DNA"/>
</dbReference>
<reference evidence="1 2" key="1">
    <citation type="journal article" date="2020" name="Nat. Food">
        <title>A phased Vanilla planifolia genome enables genetic improvement of flavour and production.</title>
        <authorList>
            <person name="Hasing T."/>
            <person name="Tang H."/>
            <person name="Brym M."/>
            <person name="Khazi F."/>
            <person name="Huang T."/>
            <person name="Chambers A.H."/>
        </authorList>
    </citation>
    <scope>NUCLEOTIDE SEQUENCE [LARGE SCALE GENOMIC DNA]</scope>
    <source>
        <tissue evidence="1">Leaf</tissue>
    </source>
</reference>
<evidence type="ECO:0000313" key="1">
    <source>
        <dbReference type="EMBL" id="KAG0473086.1"/>
    </source>
</evidence>
<dbReference type="AlphaFoldDB" id="A0A835QLC9"/>